<keyword evidence="5" id="KW-1003">Cell membrane</keyword>
<feature type="signal peptide" evidence="18">
    <location>
        <begin position="1"/>
        <end position="22"/>
    </location>
</feature>
<dbReference type="GO" id="GO:0005509">
    <property type="term" value="F:calcium ion binding"/>
    <property type="evidence" value="ECO:0007669"/>
    <property type="project" value="InterPro"/>
</dbReference>
<keyword evidence="13" id="KW-0915">Sodium</keyword>
<feature type="transmembrane region" description="Helical" evidence="17">
    <location>
        <begin position="1157"/>
        <end position="1176"/>
    </location>
</feature>
<evidence type="ECO:0000313" key="21">
    <source>
        <dbReference type="Proteomes" id="UP000290289"/>
    </source>
</evidence>
<comment type="subcellular location">
    <subcellularLocation>
        <location evidence="1">Cell membrane</location>
        <topology evidence="1">Multi-pass membrane protein</topology>
    </subcellularLocation>
</comment>
<feature type="transmembrane region" description="Helical" evidence="17">
    <location>
        <begin position="909"/>
        <end position="933"/>
    </location>
</feature>
<feature type="chain" id="PRO_5019844746" description="EF-hand domain-containing protein" evidence="18">
    <location>
        <begin position="23"/>
        <end position="1205"/>
    </location>
</feature>
<dbReference type="PROSITE" id="PS00018">
    <property type="entry name" value="EF_HAND_1"/>
    <property type="match status" value="2"/>
</dbReference>
<keyword evidence="21" id="KW-1185">Reference proteome</keyword>
<feature type="transmembrane region" description="Helical" evidence="17">
    <location>
        <begin position="602"/>
        <end position="624"/>
    </location>
</feature>
<dbReference type="AlphaFoldDB" id="A0A498K6H2"/>
<keyword evidence="15 17" id="KW-0472">Membrane</keyword>
<feature type="transmembrane region" description="Helical" evidence="17">
    <location>
        <begin position="564"/>
        <end position="582"/>
    </location>
</feature>
<evidence type="ECO:0000256" key="4">
    <source>
        <dbReference type="ARBA" id="ARBA00022449"/>
    </source>
</evidence>
<evidence type="ECO:0000256" key="5">
    <source>
        <dbReference type="ARBA" id="ARBA00022475"/>
    </source>
</evidence>
<keyword evidence="11 17" id="KW-1133">Transmembrane helix</keyword>
<sequence length="1205" mass="131929">MSKPSDVSFLLLLLVLCGQAHGGRLLLSDINQSTSSDLISDGVHHHHRSHTFAPYLTLKNALSAEDSTCEQTYGFLPCTTTVIGNLFLILVYGYLMYLAATYLSNGSEMLLEILGPGIIGGLFLPILGALPDAMLILVSGLSGTKETAQSQVSVGMGLLAGSTVMLLTVIWGSCVIVGKCDIEGSVAIDNKDTKGLSLTGSGVSTDIWTSYAATIMIVSVIPFLIVQLPQLLNSTSGRHLAVLISLIVSVALLLSYCLYQVFQPWIQRRKIAYAKHKHVISGLLQHLKKRALGKLLNDEGEPDADIIGKLFCTIDGDNDGFLSASELRALIVGIRFDEIQLDNNEAVEKVMSDFDTSHDSRISKPEFFIGISKWLNEAKRQGDINTDPSNRTMKILTDFHKRTKEEHALLRADDQSDEVVEGVENVKWTSIKAGLMLLVGTLIAAAFADPLVDAVDNFSDATSIPTFFISFIALPLATNSSEAVSAIIFASRKKIRTASLTFSELYGAVTMNNLLCLAVFLALVYARGLTWDFSSEVLVILIVCVVMGLLGSLRTVFPLWTCSIAYLLYPFSLALIIIKLGLQSEEPKNFESQELQHPPEKTMSNTLLFHRFFFFLILCGGAAAGRNISRPQSSAHDVNVSDGVHRRSNNSTVPYLTLNRPGDIATEAEGECEETYGFLPCTDSVLGNLFLILVYGYLMYLAATYLSNGSELLLEILGPGIVGGLFLPVLGSLPDAILILVSGLSGSKETAQSQVSVGMGLLAGSTVLILTLIWGSCVVVGKCDIRNSVAIDNKDTKGFSLTGSGVSTDIWTSYAARIMTISILPFIIVQLPAVLNSKSGSQIAVLVALVISVALFISYCLYQVFQPWIQRRRIAYAKHKHVISGILQHLKMRFGSLLTDDGEPNEENIINYLVHMTLLFILSILDLITLFVYRLFYAMDQNGDGHISGNELRAMIVGLKFDEIELDKNDAVEKVMNDFDTSHDSQIDQNEFLFGISKWIHEAKRSGDDNDHRTMKFLFDFHSKTKQEHDLLGGQSDEIIEGVENPKWTSFKAVLMLLIGTLIAAAAADPLIDVVDNFSTATGIPTFFISFIALPLATSCEAVSAIMFASRKKIRTASLTFSQLYGSATMNNVMCLSVFLALVYFRELTWDFSAEVLIILIVCIVMGVFCSFRTVFPLWTSSIAFLLYPFSIALIYVLDYILGCD</sequence>
<accession>A0A498K6H2</accession>
<dbReference type="Pfam" id="PF01699">
    <property type="entry name" value="Na_Ca_ex"/>
    <property type="match status" value="4"/>
</dbReference>
<feature type="transmembrane region" description="Helical" evidence="17">
    <location>
        <begin position="82"/>
        <end position="103"/>
    </location>
</feature>
<feature type="transmembrane region" description="Helical" evidence="17">
    <location>
        <begin position="158"/>
        <end position="178"/>
    </location>
</feature>
<feature type="transmembrane region" description="Helical" evidence="17">
    <location>
        <begin position="843"/>
        <end position="865"/>
    </location>
</feature>
<keyword evidence="7 17" id="KW-0812">Transmembrane</keyword>
<keyword evidence="18" id="KW-0732">Signal</keyword>
<dbReference type="GO" id="GO:0015369">
    <property type="term" value="F:calcium:proton antiporter activity"/>
    <property type="evidence" value="ECO:0007669"/>
    <property type="project" value="UniProtKB-ARBA"/>
</dbReference>
<dbReference type="GO" id="GO:0005886">
    <property type="term" value="C:plasma membrane"/>
    <property type="evidence" value="ECO:0007669"/>
    <property type="project" value="UniProtKB-SubCell"/>
</dbReference>
<keyword evidence="8" id="KW-0479">Metal-binding</keyword>
<dbReference type="InterPro" id="IPR004713">
    <property type="entry name" value="CaH_exchang"/>
</dbReference>
<dbReference type="PROSITE" id="PS50222">
    <property type="entry name" value="EF_HAND_2"/>
    <property type="match status" value="4"/>
</dbReference>
<feature type="transmembrane region" description="Helical" evidence="17">
    <location>
        <begin position="814"/>
        <end position="836"/>
    </location>
</feature>
<evidence type="ECO:0000256" key="9">
    <source>
        <dbReference type="ARBA" id="ARBA00022737"/>
    </source>
</evidence>
<feature type="transmembrane region" description="Helical" evidence="17">
    <location>
        <begin position="464"/>
        <end position="490"/>
    </location>
</feature>
<feature type="transmembrane region" description="Helical" evidence="17">
    <location>
        <begin position="1183"/>
        <end position="1202"/>
    </location>
</feature>
<feature type="transmembrane region" description="Helical" evidence="17">
    <location>
        <begin position="757"/>
        <end position="781"/>
    </location>
</feature>
<dbReference type="InterPro" id="IPR011992">
    <property type="entry name" value="EF-hand-dom_pair"/>
</dbReference>
<evidence type="ECO:0000256" key="16">
    <source>
        <dbReference type="ARBA" id="ARBA00023201"/>
    </source>
</evidence>
<comment type="caution">
    <text evidence="20">The sequence shown here is derived from an EMBL/GenBank/DDBJ whole genome shotgun (WGS) entry which is preliminary data.</text>
</comment>
<feature type="transmembrane region" description="Helical" evidence="17">
    <location>
        <begin position="502"/>
        <end position="525"/>
    </location>
</feature>
<dbReference type="GO" id="GO:0005774">
    <property type="term" value="C:vacuolar membrane"/>
    <property type="evidence" value="ECO:0007669"/>
    <property type="project" value="UniProtKB-ARBA"/>
</dbReference>
<feature type="transmembrane region" description="Helical" evidence="17">
    <location>
        <begin position="208"/>
        <end position="228"/>
    </location>
</feature>
<protein>
    <recommendedName>
        <fullName evidence="19">EF-hand domain-containing protein</fullName>
    </recommendedName>
</protein>
<feature type="transmembrane region" description="Helical" evidence="17">
    <location>
        <begin position="1053"/>
        <end position="1072"/>
    </location>
</feature>
<evidence type="ECO:0000256" key="8">
    <source>
        <dbReference type="ARBA" id="ARBA00022723"/>
    </source>
</evidence>
<dbReference type="SUPFAM" id="SSF47473">
    <property type="entry name" value="EF-hand"/>
    <property type="match status" value="1"/>
</dbReference>
<organism evidence="20 21">
    <name type="scientific">Malus domestica</name>
    <name type="common">Apple</name>
    <name type="synonym">Pyrus malus</name>
    <dbReference type="NCBI Taxonomy" id="3750"/>
    <lineage>
        <taxon>Eukaryota</taxon>
        <taxon>Viridiplantae</taxon>
        <taxon>Streptophyta</taxon>
        <taxon>Embryophyta</taxon>
        <taxon>Tracheophyta</taxon>
        <taxon>Spermatophyta</taxon>
        <taxon>Magnoliopsida</taxon>
        <taxon>eudicotyledons</taxon>
        <taxon>Gunneridae</taxon>
        <taxon>Pentapetalae</taxon>
        <taxon>rosids</taxon>
        <taxon>fabids</taxon>
        <taxon>Rosales</taxon>
        <taxon>Rosaceae</taxon>
        <taxon>Amygdaloideae</taxon>
        <taxon>Maleae</taxon>
        <taxon>Malus</taxon>
    </lineage>
</organism>
<evidence type="ECO:0000256" key="13">
    <source>
        <dbReference type="ARBA" id="ARBA00023053"/>
    </source>
</evidence>
<feature type="transmembrane region" description="Helical" evidence="17">
    <location>
        <begin position="685"/>
        <end position="705"/>
    </location>
</feature>
<dbReference type="CDD" id="cd00051">
    <property type="entry name" value="EFh"/>
    <property type="match status" value="2"/>
</dbReference>
<feature type="transmembrane region" description="Helical" evidence="17">
    <location>
        <begin position="1121"/>
        <end position="1145"/>
    </location>
</feature>
<dbReference type="SMART" id="SM00054">
    <property type="entry name" value="EFh"/>
    <property type="match status" value="4"/>
</dbReference>
<feature type="domain" description="EF-hand" evidence="19">
    <location>
        <begin position="927"/>
        <end position="962"/>
    </location>
</feature>
<evidence type="ECO:0000313" key="20">
    <source>
        <dbReference type="EMBL" id="RXI02986.1"/>
    </source>
</evidence>
<evidence type="ECO:0000256" key="15">
    <source>
        <dbReference type="ARBA" id="ARBA00023136"/>
    </source>
</evidence>
<keyword evidence="3" id="KW-0813">Transport</keyword>
<evidence type="ECO:0000256" key="10">
    <source>
        <dbReference type="ARBA" id="ARBA00022837"/>
    </source>
</evidence>
<evidence type="ECO:0000256" key="3">
    <source>
        <dbReference type="ARBA" id="ARBA00022448"/>
    </source>
</evidence>
<keyword evidence="16" id="KW-0739">Sodium transport</keyword>
<dbReference type="EMBL" id="RDQH01000329">
    <property type="protein sequence ID" value="RXI02986.1"/>
    <property type="molecule type" value="Genomic_DNA"/>
</dbReference>
<evidence type="ECO:0000256" key="17">
    <source>
        <dbReference type="SAM" id="Phobius"/>
    </source>
</evidence>
<keyword evidence="14" id="KW-0406">Ion transport</keyword>
<evidence type="ECO:0000256" key="1">
    <source>
        <dbReference type="ARBA" id="ARBA00004651"/>
    </source>
</evidence>
<keyword evidence="10" id="KW-0106">Calcium</keyword>
<dbReference type="InterPro" id="IPR002048">
    <property type="entry name" value="EF_hand_dom"/>
</dbReference>
<comment type="similarity">
    <text evidence="2">Belongs to the Ca(2+):cation antiporter (CaCA) (TC 2.A.19) family.</text>
</comment>
<dbReference type="InterPro" id="IPR004837">
    <property type="entry name" value="NaCa_Exmemb"/>
</dbReference>
<dbReference type="InterPro" id="IPR018247">
    <property type="entry name" value="EF_Hand_1_Ca_BS"/>
</dbReference>
<reference evidence="20 21" key="1">
    <citation type="submission" date="2018-10" db="EMBL/GenBank/DDBJ databases">
        <title>A high-quality apple genome assembly.</title>
        <authorList>
            <person name="Hu J."/>
        </authorList>
    </citation>
    <scope>NUCLEOTIDE SEQUENCE [LARGE SCALE GENOMIC DNA]</scope>
    <source>
        <strain evidence="21">cv. HFTH1</strain>
        <tissue evidence="20">Young leaf</tissue>
    </source>
</reference>
<evidence type="ECO:0000256" key="12">
    <source>
        <dbReference type="ARBA" id="ARBA00023016"/>
    </source>
</evidence>
<feature type="transmembrane region" description="Helical" evidence="17">
    <location>
        <begin position="725"/>
        <end position="745"/>
    </location>
</feature>
<dbReference type="PANTHER" id="PTHR31503">
    <property type="entry name" value="VACUOLAR CALCIUM ION TRANSPORTER"/>
    <property type="match status" value="1"/>
</dbReference>
<feature type="domain" description="EF-hand" evidence="19">
    <location>
        <begin position="302"/>
        <end position="337"/>
    </location>
</feature>
<evidence type="ECO:0000256" key="11">
    <source>
        <dbReference type="ARBA" id="ARBA00022989"/>
    </source>
</evidence>
<keyword evidence="12" id="KW-0346">Stress response</keyword>
<dbReference type="Gene3D" id="1.10.238.10">
    <property type="entry name" value="EF-hand"/>
    <property type="match status" value="2"/>
</dbReference>
<feature type="transmembrane region" description="Helical" evidence="17">
    <location>
        <begin position="1084"/>
        <end position="1109"/>
    </location>
</feature>
<dbReference type="InterPro" id="IPR044880">
    <property type="entry name" value="NCX_ion-bd_dom_sf"/>
</dbReference>
<evidence type="ECO:0000256" key="18">
    <source>
        <dbReference type="SAM" id="SignalP"/>
    </source>
</evidence>
<evidence type="ECO:0000259" key="19">
    <source>
        <dbReference type="PROSITE" id="PS50222"/>
    </source>
</evidence>
<proteinExistence type="inferred from homology"/>
<feature type="transmembrane region" description="Helical" evidence="17">
    <location>
        <begin position="433"/>
        <end position="452"/>
    </location>
</feature>
<evidence type="ECO:0000256" key="6">
    <source>
        <dbReference type="ARBA" id="ARBA00022568"/>
    </source>
</evidence>
<feature type="transmembrane region" description="Helical" evidence="17">
    <location>
        <begin position="240"/>
        <end position="262"/>
    </location>
</feature>
<feature type="transmembrane region" description="Helical" evidence="17">
    <location>
        <begin position="110"/>
        <end position="138"/>
    </location>
</feature>
<dbReference type="FunFam" id="1.20.1420.30:FF:000019">
    <property type="entry name" value="Sodium/calcium exchanger NCL2"/>
    <property type="match status" value="2"/>
</dbReference>
<feature type="domain" description="EF-hand" evidence="19">
    <location>
        <begin position="967"/>
        <end position="1002"/>
    </location>
</feature>
<dbReference type="Pfam" id="PF13499">
    <property type="entry name" value="EF-hand_7"/>
    <property type="match status" value="2"/>
</dbReference>
<dbReference type="GO" id="GO:0006874">
    <property type="term" value="P:intracellular calcium ion homeostasis"/>
    <property type="evidence" value="ECO:0007669"/>
    <property type="project" value="TreeGrafter"/>
</dbReference>
<dbReference type="PANTHER" id="PTHR31503:SF36">
    <property type="entry name" value="SODIUM_CALCIUM EXCHANGER MEMBRANE REGION DOMAIN-CONTAINING PROTEIN"/>
    <property type="match status" value="1"/>
</dbReference>
<dbReference type="Proteomes" id="UP000290289">
    <property type="component" value="Chromosome 3"/>
</dbReference>
<name>A0A498K6H2_MALDO</name>
<dbReference type="GO" id="GO:0006814">
    <property type="term" value="P:sodium ion transport"/>
    <property type="evidence" value="ECO:0007669"/>
    <property type="project" value="UniProtKB-KW"/>
</dbReference>
<feature type="transmembrane region" description="Helical" evidence="17">
    <location>
        <begin position="537"/>
        <end position="557"/>
    </location>
</feature>
<feature type="domain" description="EF-hand" evidence="19">
    <location>
        <begin position="342"/>
        <end position="377"/>
    </location>
</feature>
<keyword evidence="9" id="KW-0677">Repeat</keyword>
<gene>
    <name evidence="20" type="ORF">DVH24_003064</name>
</gene>
<keyword evidence="6" id="KW-0109">Calcium transport</keyword>
<evidence type="ECO:0000256" key="2">
    <source>
        <dbReference type="ARBA" id="ARBA00008170"/>
    </source>
</evidence>
<keyword evidence="4" id="KW-0050">Antiport</keyword>
<evidence type="ECO:0000256" key="7">
    <source>
        <dbReference type="ARBA" id="ARBA00022692"/>
    </source>
</evidence>
<evidence type="ECO:0000256" key="14">
    <source>
        <dbReference type="ARBA" id="ARBA00023065"/>
    </source>
</evidence>
<dbReference type="Gene3D" id="1.20.1420.30">
    <property type="entry name" value="NCX, central ion-binding region"/>
    <property type="match status" value="1"/>
</dbReference>